<evidence type="ECO:0000256" key="4">
    <source>
        <dbReference type="ARBA" id="ARBA00022989"/>
    </source>
</evidence>
<comment type="caution">
    <text evidence="8">The sequence shown here is derived from an EMBL/GenBank/DDBJ whole genome shotgun (WGS) entry which is preliminary data.</text>
</comment>
<comment type="subcellular location">
    <subcellularLocation>
        <location evidence="1">Membrane</location>
        <topology evidence="1">Multi-pass membrane protein</topology>
    </subcellularLocation>
</comment>
<evidence type="ECO:0000256" key="5">
    <source>
        <dbReference type="ARBA" id="ARBA00023136"/>
    </source>
</evidence>
<keyword evidence="3 6" id="KW-0812">Transmembrane</keyword>
<dbReference type="GO" id="GO:0000271">
    <property type="term" value="P:polysaccharide biosynthetic process"/>
    <property type="evidence" value="ECO:0007669"/>
    <property type="project" value="InterPro"/>
</dbReference>
<evidence type="ECO:0000259" key="7">
    <source>
        <dbReference type="Pfam" id="PF04138"/>
    </source>
</evidence>
<dbReference type="Pfam" id="PF04138">
    <property type="entry name" value="GtrA_DPMS_TM"/>
    <property type="match status" value="1"/>
</dbReference>
<dbReference type="OrthoDB" id="3259601at2"/>
<dbReference type="InterPro" id="IPR051401">
    <property type="entry name" value="GtrA_CellWall_Glycosyl"/>
</dbReference>
<organism evidence="8 9">
    <name type="scientific">Kytococcus schroeteri</name>
    <dbReference type="NCBI Taxonomy" id="138300"/>
    <lineage>
        <taxon>Bacteria</taxon>
        <taxon>Bacillati</taxon>
        <taxon>Actinomycetota</taxon>
        <taxon>Actinomycetes</taxon>
        <taxon>Micrococcales</taxon>
        <taxon>Kytococcaceae</taxon>
        <taxon>Kytococcus</taxon>
    </lineage>
</organism>
<evidence type="ECO:0000256" key="6">
    <source>
        <dbReference type="SAM" id="Phobius"/>
    </source>
</evidence>
<feature type="transmembrane region" description="Helical" evidence="6">
    <location>
        <begin position="46"/>
        <end position="67"/>
    </location>
</feature>
<proteinExistence type="inferred from homology"/>
<gene>
    <name evidence="8" type="ORF">CYJ76_00445</name>
</gene>
<dbReference type="InterPro" id="IPR007267">
    <property type="entry name" value="GtrA_DPMS_TM"/>
</dbReference>
<dbReference type="GO" id="GO:0005886">
    <property type="term" value="C:plasma membrane"/>
    <property type="evidence" value="ECO:0007669"/>
    <property type="project" value="TreeGrafter"/>
</dbReference>
<protein>
    <submittedName>
        <fullName evidence="8">Polysaccharide synthesis protein GtrA</fullName>
    </submittedName>
</protein>
<evidence type="ECO:0000313" key="9">
    <source>
        <dbReference type="Proteomes" id="UP000234206"/>
    </source>
</evidence>
<name>A0A2I1PDR9_9MICO</name>
<dbReference type="AlphaFoldDB" id="A0A2I1PDR9"/>
<feature type="transmembrane region" description="Helical" evidence="6">
    <location>
        <begin position="109"/>
        <end position="128"/>
    </location>
</feature>
<dbReference type="EMBL" id="PKIZ01000001">
    <property type="protein sequence ID" value="PKZ42765.1"/>
    <property type="molecule type" value="Genomic_DNA"/>
</dbReference>
<evidence type="ECO:0000313" key="8">
    <source>
        <dbReference type="EMBL" id="PKZ42765.1"/>
    </source>
</evidence>
<reference evidence="8 9" key="1">
    <citation type="submission" date="2017-12" db="EMBL/GenBank/DDBJ databases">
        <title>Phylogenetic diversity of female urinary microbiome.</title>
        <authorList>
            <person name="Thomas-White K."/>
            <person name="Wolfe A.J."/>
        </authorList>
    </citation>
    <scope>NUCLEOTIDE SEQUENCE [LARGE SCALE GENOMIC DNA]</scope>
    <source>
        <strain evidence="8 9">UMB1298</strain>
    </source>
</reference>
<evidence type="ECO:0000256" key="3">
    <source>
        <dbReference type="ARBA" id="ARBA00022692"/>
    </source>
</evidence>
<evidence type="ECO:0000256" key="1">
    <source>
        <dbReference type="ARBA" id="ARBA00004141"/>
    </source>
</evidence>
<accession>A0A2I1PDR9</accession>
<dbReference type="PANTHER" id="PTHR38459:SF1">
    <property type="entry name" value="PROPHAGE BACTOPRENOL-LINKED GLUCOSE TRANSLOCASE HOMOLOG"/>
    <property type="match status" value="1"/>
</dbReference>
<sequence length="184" mass="20109">MAEPVTPEHPTAHEPRPTGVAAFLRLRDGLWRLIPSGLRRHVPPTAVGFAMLNLCTFALDLALLWLLHKPVGLPYPVATTIAYVTALATAFVVNRHFNFESEGHAGRQSLRYVLVVSVNYLAFILGVNTGLTTLGVPFAVARMAAGLCEAVYMYLAMRFVVFRHGNPADESSDGARWPADRRGA</sequence>
<evidence type="ECO:0000256" key="2">
    <source>
        <dbReference type="ARBA" id="ARBA00009399"/>
    </source>
</evidence>
<dbReference type="RefSeq" id="WP_101848919.1">
    <property type="nucleotide sequence ID" value="NZ_JBHLVH010000014.1"/>
</dbReference>
<dbReference type="Proteomes" id="UP000234206">
    <property type="component" value="Unassembled WGS sequence"/>
</dbReference>
<comment type="similarity">
    <text evidence="2">Belongs to the GtrA family.</text>
</comment>
<feature type="transmembrane region" description="Helical" evidence="6">
    <location>
        <begin position="134"/>
        <end position="155"/>
    </location>
</feature>
<keyword evidence="4 6" id="KW-1133">Transmembrane helix</keyword>
<dbReference type="PANTHER" id="PTHR38459">
    <property type="entry name" value="PROPHAGE BACTOPRENOL-LINKED GLUCOSE TRANSLOCASE HOMOLOG"/>
    <property type="match status" value="1"/>
</dbReference>
<feature type="domain" description="GtrA/DPMS transmembrane" evidence="7">
    <location>
        <begin position="49"/>
        <end position="162"/>
    </location>
</feature>
<feature type="transmembrane region" description="Helical" evidence="6">
    <location>
        <begin position="73"/>
        <end position="97"/>
    </location>
</feature>
<keyword evidence="5 6" id="KW-0472">Membrane</keyword>
<keyword evidence="9" id="KW-1185">Reference proteome</keyword>